<dbReference type="STRING" id="631362.Thi970DRAFT_00663"/>
<feature type="region of interest" description="Disordered" evidence="1">
    <location>
        <begin position="1"/>
        <end position="30"/>
    </location>
</feature>
<reference evidence="2 3" key="2">
    <citation type="submission" date="2011-11" db="EMBL/GenBank/DDBJ databases">
        <authorList>
            <consortium name="US DOE Joint Genome Institute"/>
            <person name="Lucas S."/>
            <person name="Han J."/>
            <person name="Lapidus A."/>
            <person name="Cheng J.-F."/>
            <person name="Goodwin L."/>
            <person name="Pitluck S."/>
            <person name="Peters L."/>
            <person name="Ovchinnikova G."/>
            <person name="Zhang X."/>
            <person name="Detter J.C."/>
            <person name="Han C."/>
            <person name="Tapia R."/>
            <person name="Land M."/>
            <person name="Hauser L."/>
            <person name="Kyrpides N."/>
            <person name="Ivanova N."/>
            <person name="Pagani I."/>
            <person name="Vogl K."/>
            <person name="Liu Z."/>
            <person name="Overmann J."/>
            <person name="Frigaard N.-U."/>
            <person name="Bryant D."/>
            <person name="Woyke T."/>
        </authorList>
    </citation>
    <scope>NUCLEOTIDE SEQUENCE [LARGE SCALE GENOMIC DNA]</scope>
    <source>
        <strain evidence="2 3">970</strain>
    </source>
</reference>
<feature type="compositionally biased region" description="Low complexity" evidence="1">
    <location>
        <begin position="15"/>
        <end position="27"/>
    </location>
</feature>
<evidence type="ECO:0000256" key="1">
    <source>
        <dbReference type="SAM" id="MobiDB-lite"/>
    </source>
</evidence>
<dbReference type="HOGENOM" id="CLU_2385211_0_0_6"/>
<name>H8YX38_9GAMM</name>
<evidence type="ECO:0000313" key="3">
    <source>
        <dbReference type="Proteomes" id="UP000002964"/>
    </source>
</evidence>
<gene>
    <name evidence="2" type="ORF">Thi970DRAFT_00663</name>
</gene>
<dbReference type="eggNOG" id="ENOG50334AS">
    <property type="taxonomic scope" value="Bacteria"/>
</dbReference>
<sequence>MKASFHASSTGADQARGSSRACGAGSSPQPALSLDAAIEAICQKGCRQVHRDIERLAGGETVPEAKRLDARQREQLLAELQAIMAVYGERCSVG</sequence>
<proteinExistence type="predicted"/>
<reference evidence="3" key="1">
    <citation type="submission" date="2011-06" db="EMBL/GenBank/DDBJ databases">
        <authorList>
            <consortium name="US DOE Joint Genome Institute (JGI-PGF)"/>
            <person name="Lucas S."/>
            <person name="Han J."/>
            <person name="Lapidus A."/>
            <person name="Cheng J.-F."/>
            <person name="Goodwin L."/>
            <person name="Pitluck S."/>
            <person name="Peters L."/>
            <person name="Land M.L."/>
            <person name="Hauser L."/>
            <person name="Vogl K."/>
            <person name="Liu Z."/>
            <person name="Overmann J."/>
            <person name="Frigaard N.-U."/>
            <person name="Bryant D.A."/>
            <person name="Woyke T.J."/>
        </authorList>
    </citation>
    <scope>NUCLEOTIDE SEQUENCE [LARGE SCALE GENOMIC DNA]</scope>
    <source>
        <strain evidence="3">970</strain>
    </source>
</reference>
<dbReference type="AlphaFoldDB" id="H8YX38"/>
<dbReference type="Proteomes" id="UP000002964">
    <property type="component" value="Unassembled WGS sequence"/>
</dbReference>
<feature type="compositionally biased region" description="Polar residues" evidence="1">
    <location>
        <begin position="1"/>
        <end position="12"/>
    </location>
</feature>
<keyword evidence="3" id="KW-1185">Reference proteome</keyword>
<evidence type="ECO:0000313" key="2">
    <source>
        <dbReference type="EMBL" id="EIC23014.1"/>
    </source>
</evidence>
<dbReference type="EMBL" id="JH603168">
    <property type="protein sequence ID" value="EIC23014.1"/>
    <property type="molecule type" value="Genomic_DNA"/>
</dbReference>
<protein>
    <submittedName>
        <fullName evidence="2">Uncharacterized protein</fullName>
    </submittedName>
</protein>
<organism evidence="2 3">
    <name type="scientific">Thiorhodovibrio frisius</name>
    <dbReference type="NCBI Taxonomy" id="631362"/>
    <lineage>
        <taxon>Bacteria</taxon>
        <taxon>Pseudomonadati</taxon>
        <taxon>Pseudomonadota</taxon>
        <taxon>Gammaproteobacteria</taxon>
        <taxon>Chromatiales</taxon>
        <taxon>Chromatiaceae</taxon>
        <taxon>Thiorhodovibrio</taxon>
    </lineage>
</organism>
<accession>H8YX38</accession>